<dbReference type="PANTHER" id="PTHR35526">
    <property type="entry name" value="ANTI-SIGMA-F FACTOR RSBW-RELATED"/>
    <property type="match status" value="1"/>
</dbReference>
<name>A0A540WCZ4_9ACTN</name>
<keyword evidence="3" id="KW-0067">ATP-binding</keyword>
<dbReference type="GO" id="GO:0004674">
    <property type="term" value="F:protein serine/threonine kinase activity"/>
    <property type="evidence" value="ECO:0007669"/>
    <property type="project" value="UniProtKB-KW"/>
</dbReference>
<comment type="caution">
    <text evidence="3">The sequence shown here is derived from an EMBL/GenBank/DDBJ whole genome shotgun (WGS) entry which is preliminary data.</text>
</comment>
<gene>
    <name evidence="3" type="ORF">E6W39_37875</name>
</gene>
<dbReference type="InterPro" id="IPR036890">
    <property type="entry name" value="HATPase_C_sf"/>
</dbReference>
<dbReference type="AlphaFoldDB" id="A0A540WCZ4"/>
<dbReference type="Pfam" id="PF13581">
    <property type="entry name" value="HATPase_c_2"/>
    <property type="match status" value="1"/>
</dbReference>
<accession>A0A540WCZ4</accession>
<dbReference type="PANTHER" id="PTHR35526:SF3">
    <property type="entry name" value="ANTI-SIGMA-F FACTOR RSBW"/>
    <property type="match status" value="1"/>
</dbReference>
<evidence type="ECO:0000313" key="4">
    <source>
        <dbReference type="Proteomes" id="UP000319103"/>
    </source>
</evidence>
<proteinExistence type="predicted"/>
<dbReference type="OrthoDB" id="3852548at2"/>
<feature type="domain" description="Histidine kinase/HSP90-like ATPase" evidence="2">
    <location>
        <begin position="78"/>
        <end position="184"/>
    </location>
</feature>
<dbReference type="GO" id="GO:0005524">
    <property type="term" value="F:ATP binding"/>
    <property type="evidence" value="ECO:0007669"/>
    <property type="project" value="UniProtKB-KW"/>
</dbReference>
<evidence type="ECO:0000256" key="1">
    <source>
        <dbReference type="ARBA" id="ARBA00022527"/>
    </source>
</evidence>
<dbReference type="Gene3D" id="3.30.565.10">
    <property type="entry name" value="Histidine kinase-like ATPase, C-terminal domain"/>
    <property type="match status" value="1"/>
</dbReference>
<sequence length="229" mass="24454">MCVSKPAAAHLCGLAPLAGRPAQARICPHLRPGLGRSLMKAQSVVVQPSFDQARGVRVSHDPLPAPVEFHVTDQNSDALRQARAKVALVVAQWRLPLSQQALSDLKLCTSEVIANALEHASGECWVRVFWTGEHVEVQVRDCSARLPNPCDVDEDAESGRGLSLVAALARSWGWEPRGRGKVVFFSIGPDETPDRRLGVLLGLAALPTETSSVVMPGAQVPTGLKGVLA</sequence>
<dbReference type="EMBL" id="VIGB01000003">
    <property type="protein sequence ID" value="TQF06911.1"/>
    <property type="molecule type" value="Genomic_DNA"/>
</dbReference>
<keyword evidence="4" id="KW-1185">Reference proteome</keyword>
<dbReference type="Proteomes" id="UP000319103">
    <property type="component" value="Unassembled WGS sequence"/>
</dbReference>
<dbReference type="InterPro" id="IPR003594">
    <property type="entry name" value="HATPase_dom"/>
</dbReference>
<keyword evidence="3" id="KW-0547">Nucleotide-binding</keyword>
<keyword evidence="1" id="KW-0723">Serine/threonine-protein kinase</keyword>
<dbReference type="InterPro" id="IPR050267">
    <property type="entry name" value="Anti-sigma-factor_SerPK"/>
</dbReference>
<protein>
    <submittedName>
        <fullName evidence="3">ATP-binding protein</fullName>
    </submittedName>
</protein>
<reference evidence="3 4" key="1">
    <citation type="submission" date="2019-06" db="EMBL/GenBank/DDBJ databases">
        <title>Description of Kitasatospora acidophila sp. nov. isolated from pine grove soil, and reclassification of Streptomyces novaecaesareae to Kitasatospora novaeceasareae comb. nov.</title>
        <authorList>
            <person name="Kim M.J."/>
        </authorList>
    </citation>
    <scope>NUCLEOTIDE SEQUENCE [LARGE SCALE GENOMIC DNA]</scope>
    <source>
        <strain evidence="3 4">MMS16-CNU292</strain>
    </source>
</reference>
<keyword evidence="1" id="KW-0418">Kinase</keyword>
<evidence type="ECO:0000259" key="2">
    <source>
        <dbReference type="Pfam" id="PF13581"/>
    </source>
</evidence>
<keyword evidence="1" id="KW-0808">Transferase</keyword>
<dbReference type="SUPFAM" id="SSF55874">
    <property type="entry name" value="ATPase domain of HSP90 chaperone/DNA topoisomerase II/histidine kinase"/>
    <property type="match status" value="1"/>
</dbReference>
<evidence type="ECO:0000313" key="3">
    <source>
        <dbReference type="EMBL" id="TQF06911.1"/>
    </source>
</evidence>
<organism evidence="3 4">
    <name type="scientific">Kitasatospora acidiphila</name>
    <dbReference type="NCBI Taxonomy" id="2567942"/>
    <lineage>
        <taxon>Bacteria</taxon>
        <taxon>Bacillati</taxon>
        <taxon>Actinomycetota</taxon>
        <taxon>Actinomycetes</taxon>
        <taxon>Kitasatosporales</taxon>
        <taxon>Streptomycetaceae</taxon>
        <taxon>Kitasatospora</taxon>
    </lineage>
</organism>
<dbReference type="CDD" id="cd16936">
    <property type="entry name" value="HATPase_RsbW-like"/>
    <property type="match status" value="1"/>
</dbReference>